<dbReference type="RefSeq" id="WP_155319051.1">
    <property type="nucleotide sequence ID" value="NZ_AP021874.1"/>
</dbReference>
<organism evidence="5 6">
    <name type="scientific">Desulfosarcina alkanivorans</name>
    <dbReference type="NCBI Taxonomy" id="571177"/>
    <lineage>
        <taxon>Bacteria</taxon>
        <taxon>Pseudomonadati</taxon>
        <taxon>Thermodesulfobacteriota</taxon>
        <taxon>Desulfobacteria</taxon>
        <taxon>Desulfobacterales</taxon>
        <taxon>Desulfosarcinaceae</taxon>
        <taxon>Desulfosarcina</taxon>
    </lineage>
</organism>
<evidence type="ECO:0000313" key="6">
    <source>
        <dbReference type="Proteomes" id="UP000427906"/>
    </source>
</evidence>
<dbReference type="GO" id="GO:0016887">
    <property type="term" value="F:ATP hydrolysis activity"/>
    <property type="evidence" value="ECO:0007669"/>
    <property type="project" value="InterPro"/>
</dbReference>
<keyword evidence="2" id="KW-0547">Nucleotide-binding</keyword>
<evidence type="ECO:0000256" key="1">
    <source>
        <dbReference type="ARBA" id="ARBA00022448"/>
    </source>
</evidence>
<feature type="domain" description="ABC transporter" evidence="4">
    <location>
        <begin position="7"/>
        <end position="250"/>
    </location>
</feature>
<evidence type="ECO:0000256" key="3">
    <source>
        <dbReference type="ARBA" id="ARBA00022840"/>
    </source>
</evidence>
<keyword evidence="6" id="KW-1185">Reference proteome</keyword>
<keyword evidence="1" id="KW-0813">Transport</keyword>
<name>A0A5K7YPM1_9BACT</name>
<dbReference type="Proteomes" id="UP000427906">
    <property type="component" value="Chromosome"/>
</dbReference>
<gene>
    <name evidence="5" type="ORF">DSCA_51060</name>
</gene>
<dbReference type="CDD" id="cd03219">
    <property type="entry name" value="ABC_Mj1267_LivG_branched"/>
    <property type="match status" value="1"/>
</dbReference>
<dbReference type="GO" id="GO:0005524">
    <property type="term" value="F:ATP binding"/>
    <property type="evidence" value="ECO:0007669"/>
    <property type="project" value="UniProtKB-KW"/>
</dbReference>
<dbReference type="PROSITE" id="PS50893">
    <property type="entry name" value="ABC_TRANSPORTER_2"/>
    <property type="match status" value="1"/>
</dbReference>
<proteinExistence type="predicted"/>
<sequence length="254" mass="28050">MNDTPILKIENLGHAYGRYMVIQDISLEVAPGELTALIGPNGAGKTTFYNSVSGGFRPTAGKVYFDGRDITGLPAHKLVPMGLLRSFQITNIFPNLTVMENILVPLVLHYGKGYAFLGSLSREKKLHRKAEEVLDKVGILSSAHRPAAELPYGDKRLVEMAIVLAREPKLVMLDEPTAGMNPEETDRMIQLIRELAARFGTTFFLTEHDMKVVFAVASRIYVLHQGVLLAQGDQETIRSDPRVREAYLGGSVDD</sequence>
<dbReference type="InterPro" id="IPR027417">
    <property type="entry name" value="P-loop_NTPase"/>
</dbReference>
<dbReference type="SMART" id="SM00382">
    <property type="entry name" value="AAA"/>
    <property type="match status" value="1"/>
</dbReference>
<dbReference type="EMBL" id="AP021874">
    <property type="protein sequence ID" value="BBO71176.1"/>
    <property type="molecule type" value="Genomic_DNA"/>
</dbReference>
<dbReference type="AlphaFoldDB" id="A0A5K7YPM1"/>
<dbReference type="InterPro" id="IPR003593">
    <property type="entry name" value="AAA+_ATPase"/>
</dbReference>
<dbReference type="PANTHER" id="PTHR45772:SF9">
    <property type="entry name" value="CONSERVED COMPONENT OF ABC TRANSPORTER FOR NATURAL AMINO ACIDS"/>
    <property type="match status" value="1"/>
</dbReference>
<evidence type="ECO:0000256" key="2">
    <source>
        <dbReference type="ARBA" id="ARBA00022741"/>
    </source>
</evidence>
<keyword evidence="3 5" id="KW-0067">ATP-binding</keyword>
<accession>A0A5K7YPM1</accession>
<dbReference type="PANTHER" id="PTHR45772">
    <property type="entry name" value="CONSERVED COMPONENT OF ABC TRANSPORTER FOR NATURAL AMINO ACIDS-RELATED"/>
    <property type="match status" value="1"/>
</dbReference>
<evidence type="ECO:0000313" key="5">
    <source>
        <dbReference type="EMBL" id="BBO71176.1"/>
    </source>
</evidence>
<dbReference type="SUPFAM" id="SSF52540">
    <property type="entry name" value="P-loop containing nucleoside triphosphate hydrolases"/>
    <property type="match status" value="1"/>
</dbReference>
<dbReference type="FunFam" id="3.40.50.300:FF:000421">
    <property type="entry name" value="Branched-chain amino acid ABC transporter ATP-binding protein"/>
    <property type="match status" value="1"/>
</dbReference>
<dbReference type="Pfam" id="PF12399">
    <property type="entry name" value="BCA_ABC_TP_C"/>
    <property type="match status" value="1"/>
</dbReference>
<reference evidence="5 6" key="1">
    <citation type="submission" date="2019-11" db="EMBL/GenBank/DDBJ databases">
        <title>Comparative genomics of hydrocarbon-degrading Desulfosarcina strains.</title>
        <authorList>
            <person name="Watanabe M."/>
            <person name="Kojima H."/>
            <person name="Fukui M."/>
        </authorList>
    </citation>
    <scope>NUCLEOTIDE SEQUENCE [LARGE SCALE GENOMIC DNA]</scope>
    <source>
        <strain evidence="5 6">PL12</strain>
    </source>
</reference>
<evidence type="ECO:0000259" key="4">
    <source>
        <dbReference type="PROSITE" id="PS50893"/>
    </source>
</evidence>
<protein>
    <submittedName>
        <fullName evidence="5">ABC transporter ATP-binding protein</fullName>
    </submittedName>
</protein>
<dbReference type="InterPro" id="IPR003439">
    <property type="entry name" value="ABC_transporter-like_ATP-bd"/>
</dbReference>
<dbReference type="Gene3D" id="3.40.50.300">
    <property type="entry name" value="P-loop containing nucleotide triphosphate hydrolases"/>
    <property type="match status" value="1"/>
</dbReference>
<dbReference type="InterPro" id="IPR051120">
    <property type="entry name" value="ABC_AA/LPS_Transport"/>
</dbReference>
<dbReference type="InterPro" id="IPR032823">
    <property type="entry name" value="BCA_ABC_TP_C"/>
</dbReference>
<dbReference type="OrthoDB" id="5405085at2"/>
<dbReference type="GO" id="GO:0005886">
    <property type="term" value="C:plasma membrane"/>
    <property type="evidence" value="ECO:0007669"/>
    <property type="project" value="TreeGrafter"/>
</dbReference>
<dbReference type="KEGG" id="dalk:DSCA_51060"/>
<dbReference type="Pfam" id="PF00005">
    <property type="entry name" value="ABC_tran"/>
    <property type="match status" value="1"/>
</dbReference>